<keyword evidence="2" id="KW-1185">Reference proteome</keyword>
<dbReference type="EMBL" id="CAGI01000159">
    <property type="protein sequence ID" value="CCF50966.1"/>
    <property type="molecule type" value="Genomic_DNA"/>
</dbReference>
<comment type="caution">
    <text evidence="1">The sequence shown here is derived from an EMBL/GenBank/DDBJ whole genome shotgun (WGS) entry which is preliminary data.</text>
</comment>
<gene>
    <name evidence="1" type="ORF">UHOR_14713</name>
</gene>
<dbReference type="HOGENOM" id="CLU_1866643_0_0_1"/>
<proteinExistence type="predicted"/>
<reference evidence="1 2" key="1">
    <citation type="journal article" date="2012" name="Plant Cell">
        <title>Genome comparison of barley and maize smut fungi reveals targeted loss of RNA silencing components and species-specific presence of transposable elements.</title>
        <authorList>
            <person name="Laurie J.D."/>
            <person name="Ali S."/>
            <person name="Linning R."/>
            <person name="Mannhaupt G."/>
            <person name="Wong P."/>
            <person name="Gueldener U."/>
            <person name="Muensterkoetter M."/>
            <person name="Moore R."/>
            <person name="Kahmann R."/>
            <person name="Bakkeren G."/>
            <person name="Schirawski J."/>
        </authorList>
    </citation>
    <scope>NUCLEOTIDE SEQUENCE [LARGE SCALE GENOMIC DNA]</scope>
    <source>
        <strain evidence="2">Uh4875-4</strain>
    </source>
</reference>
<organism evidence="1 2">
    <name type="scientific">Ustilago hordei</name>
    <name type="common">Barley covered smut fungus</name>
    <dbReference type="NCBI Taxonomy" id="120017"/>
    <lineage>
        <taxon>Eukaryota</taxon>
        <taxon>Fungi</taxon>
        <taxon>Dikarya</taxon>
        <taxon>Basidiomycota</taxon>
        <taxon>Ustilaginomycotina</taxon>
        <taxon>Ustilaginomycetes</taxon>
        <taxon>Ustilaginales</taxon>
        <taxon>Ustilaginaceae</taxon>
        <taxon>Ustilago</taxon>
    </lineage>
</organism>
<dbReference type="Proteomes" id="UP000006174">
    <property type="component" value="Unassembled WGS sequence"/>
</dbReference>
<name>I2FVM3_USTHO</name>
<evidence type="ECO:0000313" key="2">
    <source>
        <dbReference type="Proteomes" id="UP000006174"/>
    </source>
</evidence>
<protein>
    <submittedName>
        <fullName evidence="1">Uncharacterized protein</fullName>
    </submittedName>
</protein>
<dbReference type="AlphaFoldDB" id="I2FVM3"/>
<evidence type="ECO:0000313" key="1">
    <source>
        <dbReference type="EMBL" id="CCF50966.1"/>
    </source>
</evidence>
<accession>I2FVM3</accession>
<sequence>MLQAGKGGVDDAQYIRDADAEVDRLAEGPDTISVDDTGWVWNASSHLLCDDSSELRRGREGIGGIVAIQGQFICKVHKHADDMLRVLHLYNYLRTQSAHSDCNPVKRTMVCYASSESWSFEQRIWIDCQIYDRCSSR</sequence>